<keyword evidence="1" id="KW-1133">Transmembrane helix</keyword>
<evidence type="ECO:0000313" key="3">
    <source>
        <dbReference type="EMBL" id="CEP61345.1"/>
    </source>
</evidence>
<dbReference type="OrthoDB" id="6256716at2759"/>
<dbReference type="InterPro" id="IPR019328">
    <property type="entry name" value="PIGH-H_dom"/>
</dbReference>
<proteinExistence type="predicted"/>
<reference evidence="3 4" key="1">
    <citation type="submission" date="2014-12" db="EMBL/GenBank/DDBJ databases">
        <authorList>
            <person name="Neuveglise Cecile"/>
        </authorList>
    </citation>
    <scope>NUCLEOTIDE SEQUENCE [LARGE SCALE GENOMIC DNA]</scope>
    <source>
        <strain evidence="3 4">CBS 12615</strain>
    </source>
</reference>
<organism evidence="3 4">
    <name type="scientific">Lachancea lanzarotensis</name>
    <dbReference type="NCBI Taxonomy" id="1245769"/>
    <lineage>
        <taxon>Eukaryota</taxon>
        <taxon>Fungi</taxon>
        <taxon>Dikarya</taxon>
        <taxon>Ascomycota</taxon>
        <taxon>Saccharomycotina</taxon>
        <taxon>Saccharomycetes</taxon>
        <taxon>Saccharomycetales</taxon>
        <taxon>Saccharomycetaceae</taxon>
        <taxon>Lachancea</taxon>
    </lineage>
</organism>
<dbReference type="GeneID" id="34684767"/>
<keyword evidence="1" id="KW-0812">Transmembrane</keyword>
<name>A0A0C7N7E7_9SACH</name>
<gene>
    <name evidence="3" type="ORF">LALA0_S03e00782g</name>
</gene>
<feature type="transmembrane region" description="Helical" evidence="1">
    <location>
        <begin position="30"/>
        <end position="47"/>
    </location>
</feature>
<dbReference type="Pfam" id="PF10181">
    <property type="entry name" value="PIG-H"/>
    <property type="match status" value="1"/>
</dbReference>
<evidence type="ECO:0000256" key="1">
    <source>
        <dbReference type="SAM" id="Phobius"/>
    </source>
</evidence>
<keyword evidence="1" id="KW-0472">Membrane</keyword>
<keyword evidence="4" id="KW-1185">Reference proteome</keyword>
<dbReference type="STRING" id="1245769.A0A0C7N7E7"/>
<evidence type="ECO:0000313" key="4">
    <source>
        <dbReference type="Proteomes" id="UP000054304"/>
    </source>
</evidence>
<feature type="transmembrane region" description="Helical" evidence="1">
    <location>
        <begin position="59"/>
        <end position="77"/>
    </location>
</feature>
<evidence type="ECO:0000259" key="2">
    <source>
        <dbReference type="Pfam" id="PF10181"/>
    </source>
</evidence>
<dbReference type="AlphaFoldDB" id="A0A0C7N7E7"/>
<protein>
    <submittedName>
        <fullName evidence="3">LALA0S03e00782g1_1</fullName>
    </submittedName>
</protein>
<dbReference type="RefSeq" id="XP_022627579.1">
    <property type="nucleotide sequence ID" value="XM_022773069.1"/>
</dbReference>
<dbReference type="Proteomes" id="UP000054304">
    <property type="component" value="Unassembled WGS sequence"/>
</dbReference>
<accession>A0A0C7N7E7</accession>
<sequence length="155" mass="17623">MACSIATNGNDIGSYRRYTATPEHYSRTRLISLSVFAVANIICYYCTDNYLNWTTHKKIAIRVVFFVVLLCLIRDPTIETLQVFRGAGVQVGTLHGCILLPKALNQRWLEQSYFMPQDTVVDIVINEGFSKGFQVIFYLVILKDSTDLQLVFPVC</sequence>
<dbReference type="HOGENOM" id="CLU_106408_0_0_1"/>
<feature type="domain" description="Phosphatidylinositol N-acetylglucosaminyltransferase subunit H conserved" evidence="2">
    <location>
        <begin position="80"/>
        <end position="153"/>
    </location>
</feature>
<dbReference type="EMBL" id="LN736362">
    <property type="protein sequence ID" value="CEP61345.1"/>
    <property type="molecule type" value="Genomic_DNA"/>
</dbReference>